<evidence type="ECO:0000313" key="7">
    <source>
        <dbReference type="Proteomes" id="UP000654075"/>
    </source>
</evidence>
<keyword evidence="7" id="KW-1185">Reference proteome</keyword>
<dbReference type="InterPro" id="IPR017853">
    <property type="entry name" value="GH"/>
</dbReference>
<dbReference type="EC" id="3.2.1.52" evidence="3"/>
<comment type="similarity">
    <text evidence="2">Belongs to the glycosyl hydrolase 20 family.</text>
</comment>
<evidence type="ECO:0000256" key="1">
    <source>
        <dbReference type="ARBA" id="ARBA00001231"/>
    </source>
</evidence>
<evidence type="ECO:0000256" key="3">
    <source>
        <dbReference type="ARBA" id="ARBA00012663"/>
    </source>
</evidence>
<reference evidence="6" key="1">
    <citation type="submission" date="2021-02" db="EMBL/GenBank/DDBJ databases">
        <authorList>
            <person name="Dougan E. K."/>
            <person name="Rhodes N."/>
            <person name="Thang M."/>
            <person name="Chan C."/>
        </authorList>
    </citation>
    <scope>NUCLEOTIDE SEQUENCE</scope>
</reference>
<keyword evidence="4" id="KW-0378">Hydrolase</keyword>
<evidence type="ECO:0000313" key="6">
    <source>
        <dbReference type="EMBL" id="CAE8625504.1"/>
    </source>
</evidence>
<feature type="domain" description="Glycoside hydrolase family 20 catalytic" evidence="5">
    <location>
        <begin position="126"/>
        <end position="167"/>
    </location>
</feature>
<feature type="domain" description="Glycoside hydrolase family 20 catalytic" evidence="5">
    <location>
        <begin position="23"/>
        <end position="99"/>
    </location>
</feature>
<comment type="caution">
    <text evidence="6">The sequence shown here is derived from an EMBL/GenBank/DDBJ whole genome shotgun (WGS) entry which is preliminary data.</text>
</comment>
<dbReference type="AlphaFoldDB" id="A0A813GGS6"/>
<accession>A0A813GGS6</accession>
<dbReference type="EMBL" id="CAJNNV010028697">
    <property type="protein sequence ID" value="CAE8625504.1"/>
    <property type="molecule type" value="Genomic_DNA"/>
</dbReference>
<dbReference type="Gene3D" id="3.20.20.80">
    <property type="entry name" value="Glycosidases"/>
    <property type="match status" value="2"/>
</dbReference>
<comment type="catalytic activity">
    <reaction evidence="1">
        <text>Hydrolysis of terminal non-reducing N-acetyl-D-hexosamine residues in N-acetyl-beta-D-hexosaminides.</text>
        <dbReference type="EC" id="3.2.1.52"/>
    </reaction>
</comment>
<evidence type="ECO:0000256" key="2">
    <source>
        <dbReference type="ARBA" id="ARBA00006285"/>
    </source>
</evidence>
<organism evidence="6 7">
    <name type="scientific">Polarella glacialis</name>
    <name type="common">Dinoflagellate</name>
    <dbReference type="NCBI Taxonomy" id="89957"/>
    <lineage>
        <taxon>Eukaryota</taxon>
        <taxon>Sar</taxon>
        <taxon>Alveolata</taxon>
        <taxon>Dinophyceae</taxon>
        <taxon>Suessiales</taxon>
        <taxon>Suessiaceae</taxon>
        <taxon>Polarella</taxon>
    </lineage>
</organism>
<dbReference type="GO" id="GO:0004563">
    <property type="term" value="F:beta-N-acetylhexosaminidase activity"/>
    <property type="evidence" value="ECO:0007669"/>
    <property type="project" value="UniProtKB-EC"/>
</dbReference>
<dbReference type="OrthoDB" id="419488at2759"/>
<protein>
    <recommendedName>
        <fullName evidence="3">beta-N-acetylhexosaminidase</fullName>
        <ecNumber evidence="3">3.2.1.52</ecNumber>
    </recommendedName>
</protein>
<dbReference type="PANTHER" id="PTHR22600:SF57">
    <property type="entry name" value="BETA-N-ACETYLHEXOSAMINIDASE"/>
    <property type="match status" value="1"/>
</dbReference>
<dbReference type="PANTHER" id="PTHR22600">
    <property type="entry name" value="BETA-HEXOSAMINIDASE"/>
    <property type="match status" value="1"/>
</dbReference>
<gene>
    <name evidence="6" type="ORF">PGLA1383_LOCUS42500</name>
</gene>
<dbReference type="GO" id="GO:0005975">
    <property type="term" value="P:carbohydrate metabolic process"/>
    <property type="evidence" value="ECO:0007669"/>
    <property type="project" value="InterPro"/>
</dbReference>
<dbReference type="InterPro" id="IPR015883">
    <property type="entry name" value="Glyco_hydro_20_cat"/>
</dbReference>
<dbReference type="Proteomes" id="UP000654075">
    <property type="component" value="Unassembled WGS sequence"/>
</dbReference>
<dbReference type="SUPFAM" id="SSF51445">
    <property type="entry name" value="(Trans)glycosidases"/>
    <property type="match status" value="1"/>
</dbReference>
<dbReference type="InterPro" id="IPR025705">
    <property type="entry name" value="Beta_hexosaminidase_sua/sub"/>
</dbReference>
<dbReference type="GO" id="GO:0030203">
    <property type="term" value="P:glycosaminoglycan metabolic process"/>
    <property type="evidence" value="ECO:0007669"/>
    <property type="project" value="TreeGrafter"/>
</dbReference>
<sequence>MLEIWDAPVYEWRGLMLDFLSINPNTLSPDEKAVHFGKEVLDEMARLVPSPYLHVGGDEVPTEQWSRSKIATKVALAHHLKPENLEKFMLEQMGAHVTNSLGRTAKFEAKTGFLPLWKVYNMPMSAGRAKVLGGQGQVWSEYISGSDNLDHKVWPRACALAEATWSGASKPGFKDFMRRLRDRVTDLRELKAIVVVVIVVCG</sequence>
<evidence type="ECO:0000259" key="5">
    <source>
        <dbReference type="Pfam" id="PF00728"/>
    </source>
</evidence>
<proteinExistence type="inferred from homology"/>
<name>A0A813GGS6_POLGL</name>
<dbReference type="GO" id="GO:0016020">
    <property type="term" value="C:membrane"/>
    <property type="evidence" value="ECO:0007669"/>
    <property type="project" value="TreeGrafter"/>
</dbReference>
<dbReference type="Pfam" id="PF00728">
    <property type="entry name" value="Glyco_hydro_20"/>
    <property type="match status" value="2"/>
</dbReference>
<evidence type="ECO:0000256" key="4">
    <source>
        <dbReference type="ARBA" id="ARBA00022801"/>
    </source>
</evidence>